<dbReference type="GO" id="GO:0004190">
    <property type="term" value="F:aspartic-type endopeptidase activity"/>
    <property type="evidence" value="ECO:0007669"/>
    <property type="project" value="InterPro"/>
</dbReference>
<dbReference type="InterPro" id="IPR000477">
    <property type="entry name" value="RT_dom"/>
</dbReference>
<evidence type="ECO:0000256" key="4">
    <source>
        <dbReference type="ARBA" id="ARBA00022759"/>
    </source>
</evidence>
<protein>
    <recommendedName>
        <fullName evidence="6">Reverse transcriptase domain-containing protein</fullName>
    </recommendedName>
</protein>
<proteinExistence type="predicted"/>
<dbReference type="GO" id="GO:0004519">
    <property type="term" value="F:endonuclease activity"/>
    <property type="evidence" value="ECO:0007669"/>
    <property type="project" value="UniProtKB-KW"/>
</dbReference>
<dbReference type="Pfam" id="PF00078">
    <property type="entry name" value="RVT_1"/>
    <property type="match status" value="1"/>
</dbReference>
<dbReference type="Gene3D" id="2.40.70.10">
    <property type="entry name" value="Acid Proteases"/>
    <property type="match status" value="1"/>
</dbReference>
<dbReference type="SUPFAM" id="SSF50630">
    <property type="entry name" value="Acid proteases"/>
    <property type="match status" value="1"/>
</dbReference>
<dbReference type="InterPro" id="IPR043502">
    <property type="entry name" value="DNA/RNA_pol_sf"/>
</dbReference>
<dbReference type="EMBL" id="UYJE01000525">
    <property type="protein sequence ID" value="VDH94003.1"/>
    <property type="molecule type" value="Genomic_DNA"/>
</dbReference>
<feature type="domain" description="Reverse transcriptase" evidence="6">
    <location>
        <begin position="572"/>
        <end position="753"/>
    </location>
</feature>
<reference evidence="7" key="1">
    <citation type="submission" date="2018-11" db="EMBL/GenBank/DDBJ databases">
        <authorList>
            <person name="Alioto T."/>
            <person name="Alioto T."/>
        </authorList>
    </citation>
    <scope>NUCLEOTIDE SEQUENCE</scope>
</reference>
<dbReference type="Proteomes" id="UP000596742">
    <property type="component" value="Unassembled WGS sequence"/>
</dbReference>
<dbReference type="PANTHER" id="PTHR37984:SF5">
    <property type="entry name" value="PROTEIN NYNRIN-LIKE"/>
    <property type="match status" value="1"/>
</dbReference>
<keyword evidence="2" id="KW-0548">Nucleotidyltransferase</keyword>
<evidence type="ECO:0000256" key="1">
    <source>
        <dbReference type="ARBA" id="ARBA00022679"/>
    </source>
</evidence>
<evidence type="ECO:0000313" key="7">
    <source>
        <dbReference type="EMBL" id="VDH94003.1"/>
    </source>
</evidence>
<dbReference type="GO" id="GO:0006508">
    <property type="term" value="P:proteolysis"/>
    <property type="evidence" value="ECO:0007669"/>
    <property type="project" value="InterPro"/>
</dbReference>
<gene>
    <name evidence="7" type="ORF">MGAL_10B004696</name>
</gene>
<dbReference type="InterPro" id="IPR021109">
    <property type="entry name" value="Peptidase_aspartic_dom_sf"/>
</dbReference>
<dbReference type="CDD" id="cd00303">
    <property type="entry name" value="retropepsin_like"/>
    <property type="match status" value="1"/>
</dbReference>
<dbReference type="GO" id="GO:0016779">
    <property type="term" value="F:nucleotidyltransferase activity"/>
    <property type="evidence" value="ECO:0007669"/>
    <property type="project" value="UniProtKB-KW"/>
</dbReference>
<feature type="compositionally biased region" description="Basic and acidic residues" evidence="5">
    <location>
        <begin position="1454"/>
        <end position="1464"/>
    </location>
</feature>
<dbReference type="PROSITE" id="PS50878">
    <property type="entry name" value="RT_POL"/>
    <property type="match status" value="1"/>
</dbReference>
<keyword evidence="4" id="KW-0378">Hydrolase</keyword>
<dbReference type="PANTHER" id="PTHR37984">
    <property type="entry name" value="PROTEIN CBG26694"/>
    <property type="match status" value="1"/>
</dbReference>
<dbReference type="OrthoDB" id="6141573at2759"/>
<dbReference type="InterPro" id="IPR001969">
    <property type="entry name" value="Aspartic_peptidase_AS"/>
</dbReference>
<keyword evidence="3" id="KW-0540">Nuclease</keyword>
<evidence type="ECO:0000256" key="2">
    <source>
        <dbReference type="ARBA" id="ARBA00022695"/>
    </source>
</evidence>
<name>A0A8B6BRQ4_MYTGA</name>
<evidence type="ECO:0000256" key="5">
    <source>
        <dbReference type="SAM" id="MobiDB-lite"/>
    </source>
</evidence>
<feature type="region of interest" description="Disordered" evidence="5">
    <location>
        <begin position="1386"/>
        <end position="1416"/>
    </location>
</feature>
<dbReference type="InterPro" id="IPR043128">
    <property type="entry name" value="Rev_trsase/Diguanyl_cyclase"/>
</dbReference>
<keyword evidence="4" id="KW-0255">Endonuclease</keyword>
<feature type="region of interest" description="Disordered" evidence="5">
    <location>
        <begin position="1430"/>
        <end position="1464"/>
    </location>
</feature>
<keyword evidence="1" id="KW-0808">Transferase</keyword>
<comment type="caution">
    <text evidence="7">The sequence shown here is derived from an EMBL/GenBank/DDBJ whole genome shotgun (WGS) entry which is preliminary data.</text>
</comment>
<accession>A0A8B6BRQ4</accession>
<dbReference type="InterPro" id="IPR050951">
    <property type="entry name" value="Retrovirus_Pol_polyprotein"/>
</dbReference>
<evidence type="ECO:0000256" key="3">
    <source>
        <dbReference type="ARBA" id="ARBA00022722"/>
    </source>
</evidence>
<evidence type="ECO:0000259" key="6">
    <source>
        <dbReference type="PROSITE" id="PS50878"/>
    </source>
</evidence>
<keyword evidence="8" id="KW-1185">Reference proteome</keyword>
<dbReference type="SUPFAM" id="SSF56672">
    <property type="entry name" value="DNA/RNA polymerases"/>
    <property type="match status" value="1"/>
</dbReference>
<organism evidence="7 8">
    <name type="scientific">Mytilus galloprovincialis</name>
    <name type="common">Mediterranean mussel</name>
    <dbReference type="NCBI Taxonomy" id="29158"/>
    <lineage>
        <taxon>Eukaryota</taxon>
        <taxon>Metazoa</taxon>
        <taxon>Spiralia</taxon>
        <taxon>Lophotrochozoa</taxon>
        <taxon>Mollusca</taxon>
        <taxon>Bivalvia</taxon>
        <taxon>Autobranchia</taxon>
        <taxon>Pteriomorphia</taxon>
        <taxon>Mytilida</taxon>
        <taxon>Mytiloidea</taxon>
        <taxon>Mytilidae</taxon>
        <taxon>Mytilinae</taxon>
        <taxon>Mytilus</taxon>
    </lineage>
</organism>
<dbReference type="Gene3D" id="3.30.70.270">
    <property type="match status" value="1"/>
</dbReference>
<dbReference type="PROSITE" id="PS00141">
    <property type="entry name" value="ASP_PROTEASE"/>
    <property type="match status" value="1"/>
</dbReference>
<dbReference type="CDD" id="cd01647">
    <property type="entry name" value="RT_LTR"/>
    <property type="match status" value="1"/>
</dbReference>
<evidence type="ECO:0000313" key="8">
    <source>
        <dbReference type="Proteomes" id="UP000596742"/>
    </source>
</evidence>
<dbReference type="Gene3D" id="3.10.10.10">
    <property type="entry name" value="HIV Type 1 Reverse Transcriptase, subunit A, domain 1"/>
    <property type="match status" value="1"/>
</dbReference>
<sequence length="1478" mass="166011">MAGTRAPKQWSLSKVETITSLQAWRQNLQYTLSLDRNFAAFLVDGFTWLKKTNANPLRGIVDDGEAVAEANRRTAAQKCTHLDLMLGQIANYCPIISRNTIIKNSTSINSIWQSIRLHYGFQSTGGHFLDFNSIFLEPDERPEDLFQRLASFIEDNMLRAGGNIHHHGEVPEADEELLPSLENLIVLTWLRLINRDLPNLVKQRYGTELRSKTLASLKPEISQALDSLLDEIHSATDAKVLRASIKDKHFDRSAKKTGSIRTGRQIKCCILCKQAGRPSQHFLSTCKYLPDEDKQYMSRVRQSYCTEVGDSESEDNVDNEQVSFLNDNVGPSKLRVVSALRRVSTKQSPYFKAFYKHFPLELTLDTGAEVSMIKASSADYIGVTIKKSNHSALQADGVTPLNIVGECHFTLSRDGIELQLEALVVNDLDVDILAGIPFMSSNDIAIFPSKHKIVIRDQDNAPEAPDNIRDIKTTNYIDSTHTSQFFKQVSVDPDNLLSPDLQTQFNELLRKFSEVFSPNFEGYNGEIGPFEASVNMGPVQPPQRKGRMPQYSKNNLVELQNKFDELECKGVFRKPEDVGISVEYINPSFLVKKASGGFRLVTAFADVGRYSKPQPSLMPDVDSTLRTIAQWKYIIKSDLTSAFYQIPLAKDSMKYCGVATPYRGVRVYTRCAMGMPGSETALEELMCRIVGDFLQKGCVAKLADDLFCGGNTPEELLYNWECVLQSLQKSGICLSPSKTVICPKSITILGWIWSQGSISASTHRVATLASCPVPDTVRGLFDHLSLTKLFGLPFAQKLFTLPKCSDQLWIVTDGSVTKRGIGATLYINRDGKVSLAGFFSAKLHQVLWLPCEIEALSIAASVKHFSPFIIQSKLQANVLTDSKPCVQGFEKLCRGEFSASPRVTSFLSVVSRYQVSVNHLSGRANIPSDFASRNAPVCTEPNCQVCCFISRTEDSVVRAVSIQDVLNDEFRLPFTTRSAWINIQSECPDLRRTHAHLKQGTRPSKKLTNIKDVKRYLNVASIAKDGLLVVRRCDPLAPPNELIIVPRNVLDGLVTALHIKLDHPSKHQLNLVLKRHFYALDMPKAAEQASDSCHTCASLKRFPKSLVEQSSEDPPDLVGISYVADVLKRNRQLILVVRETVTSYTSTCFIKDEKLGSLRDGLIIHLLIPLKPLNGPSVVVRVDPAPGFRPLCDDSYLKQLNISIEIGRVKNRNKNPVADKAIAELEDELLREERDHSPLSENTLVIATTRLNSRLRQRGLSSRELWTQRSQFTHEQLPISDMNLIRAQHEARNKNHVFSENSKCSRPGRPTPDINIGDLVYLYTDRSKTQSRDRYLVVARDGEWCFIKKFSGNQLRASSYKVKLSECYKVLNTISAQQNPRYSQNVYNQESDSDGHDEDSLPGPIRDLPRDRAEPPPILICENIDDVENLDEPTTQHDNSIEHDLTLRNSSTEQDNKRVLRKRSELKTPARFKDFISF</sequence>